<evidence type="ECO:0000256" key="6">
    <source>
        <dbReference type="ARBA" id="ARBA00023136"/>
    </source>
</evidence>
<dbReference type="Pfam" id="PF19300">
    <property type="entry name" value="BPD_transp_1_N"/>
    <property type="match status" value="1"/>
</dbReference>
<dbReference type="Gene3D" id="1.10.3720.10">
    <property type="entry name" value="MetI-like"/>
    <property type="match status" value="1"/>
</dbReference>
<keyword evidence="2 7" id="KW-0813">Transport</keyword>
<feature type="transmembrane region" description="Helical" evidence="7">
    <location>
        <begin position="251"/>
        <end position="273"/>
    </location>
</feature>
<dbReference type="CDD" id="cd06261">
    <property type="entry name" value="TM_PBP2"/>
    <property type="match status" value="1"/>
</dbReference>
<evidence type="ECO:0000256" key="1">
    <source>
        <dbReference type="ARBA" id="ARBA00004651"/>
    </source>
</evidence>
<dbReference type="EMBL" id="AP023355">
    <property type="protein sequence ID" value="BCJ35884.1"/>
    <property type="molecule type" value="Genomic_DNA"/>
</dbReference>
<evidence type="ECO:0000256" key="3">
    <source>
        <dbReference type="ARBA" id="ARBA00022475"/>
    </source>
</evidence>
<evidence type="ECO:0000313" key="9">
    <source>
        <dbReference type="EMBL" id="BCJ35884.1"/>
    </source>
</evidence>
<dbReference type="KEGG" id="atl:Athai_33870"/>
<dbReference type="GO" id="GO:0055085">
    <property type="term" value="P:transmembrane transport"/>
    <property type="evidence" value="ECO:0007669"/>
    <property type="project" value="InterPro"/>
</dbReference>
<feature type="transmembrane region" description="Helical" evidence="7">
    <location>
        <begin position="293"/>
        <end position="316"/>
    </location>
</feature>
<reference evidence="9 10" key="1">
    <citation type="submission" date="2020-08" db="EMBL/GenBank/DDBJ databases">
        <title>Whole genome shotgun sequence of Actinocatenispora thailandica NBRC 105041.</title>
        <authorList>
            <person name="Komaki H."/>
            <person name="Tamura T."/>
        </authorList>
    </citation>
    <scope>NUCLEOTIDE SEQUENCE [LARGE SCALE GENOMIC DNA]</scope>
    <source>
        <strain evidence="9 10">NBRC 105041</strain>
    </source>
</reference>
<dbReference type="GO" id="GO:0005886">
    <property type="term" value="C:plasma membrane"/>
    <property type="evidence" value="ECO:0007669"/>
    <property type="project" value="UniProtKB-SubCell"/>
</dbReference>
<keyword evidence="3" id="KW-1003">Cell membrane</keyword>
<proteinExistence type="inferred from homology"/>
<dbReference type="PANTHER" id="PTHR43163">
    <property type="entry name" value="DIPEPTIDE TRANSPORT SYSTEM PERMEASE PROTEIN DPPB-RELATED"/>
    <property type="match status" value="1"/>
</dbReference>
<dbReference type="RefSeq" id="WP_203962341.1">
    <property type="nucleotide sequence ID" value="NZ_AP023355.1"/>
</dbReference>
<dbReference type="Proteomes" id="UP000611640">
    <property type="component" value="Chromosome"/>
</dbReference>
<feature type="transmembrane region" description="Helical" evidence="7">
    <location>
        <begin position="9"/>
        <end position="30"/>
    </location>
</feature>
<sequence length="330" mass="35284">MAAYLVRRVIGALVVLLVLSAAVYVIFYALPGNPAQLVCGPKTCQADQLHRIETELGLDQPIYLQYWHFLVGIVAGRTFSGGPTAIHCAAPCLGYSYQTGEPVTSLLLDRLPVSASLVVGGFVIWVLVGVGLGVVSALRRGRALDRVVTTATLAGNSVPVFLVGLLLLIVFCVYLRWLPFPGYQPLTANPALWAQNLILPWVALSVVSAAVYTRLTRTSMLETLAEDHIRTFRAYGLSESRVIRRHALRGALTPLITIGTIDLATSLTGATLTESLFGLPGLGQLLVTSVRNIDLPVVVGVTILAGAVIVVANMFADILYSVADRRVALA</sequence>
<organism evidence="9 10">
    <name type="scientific">Actinocatenispora thailandica</name>
    <dbReference type="NCBI Taxonomy" id="227318"/>
    <lineage>
        <taxon>Bacteria</taxon>
        <taxon>Bacillati</taxon>
        <taxon>Actinomycetota</taxon>
        <taxon>Actinomycetes</taxon>
        <taxon>Micromonosporales</taxon>
        <taxon>Micromonosporaceae</taxon>
        <taxon>Actinocatenispora</taxon>
    </lineage>
</organism>
<gene>
    <name evidence="9" type="primary">oppB_1</name>
    <name evidence="9" type="ORF">Athai_33870</name>
</gene>
<dbReference type="AlphaFoldDB" id="A0A7R7HY61"/>
<dbReference type="SUPFAM" id="SSF161098">
    <property type="entry name" value="MetI-like"/>
    <property type="match status" value="1"/>
</dbReference>
<evidence type="ECO:0000256" key="5">
    <source>
        <dbReference type="ARBA" id="ARBA00022989"/>
    </source>
</evidence>
<keyword evidence="5 7" id="KW-1133">Transmembrane helix</keyword>
<feature type="transmembrane region" description="Helical" evidence="7">
    <location>
        <begin position="158"/>
        <end position="177"/>
    </location>
</feature>
<dbReference type="InterPro" id="IPR000515">
    <property type="entry name" value="MetI-like"/>
</dbReference>
<evidence type="ECO:0000259" key="8">
    <source>
        <dbReference type="PROSITE" id="PS50928"/>
    </source>
</evidence>
<dbReference type="Pfam" id="PF00528">
    <property type="entry name" value="BPD_transp_1"/>
    <property type="match status" value="1"/>
</dbReference>
<dbReference type="PANTHER" id="PTHR43163:SF6">
    <property type="entry name" value="DIPEPTIDE TRANSPORT SYSTEM PERMEASE PROTEIN DPPB-RELATED"/>
    <property type="match status" value="1"/>
</dbReference>
<dbReference type="InterPro" id="IPR045621">
    <property type="entry name" value="BPD_transp_1_N"/>
</dbReference>
<evidence type="ECO:0000256" key="2">
    <source>
        <dbReference type="ARBA" id="ARBA00022448"/>
    </source>
</evidence>
<feature type="transmembrane region" description="Helical" evidence="7">
    <location>
        <begin position="197"/>
        <end position="215"/>
    </location>
</feature>
<evidence type="ECO:0000256" key="4">
    <source>
        <dbReference type="ARBA" id="ARBA00022692"/>
    </source>
</evidence>
<evidence type="ECO:0000256" key="7">
    <source>
        <dbReference type="RuleBase" id="RU363032"/>
    </source>
</evidence>
<dbReference type="PROSITE" id="PS50928">
    <property type="entry name" value="ABC_TM1"/>
    <property type="match status" value="1"/>
</dbReference>
<accession>A0A7R7HY61</accession>
<name>A0A7R7HY61_9ACTN</name>
<keyword evidence="6 7" id="KW-0472">Membrane</keyword>
<comment type="similarity">
    <text evidence="7">Belongs to the binding-protein-dependent transport system permease family.</text>
</comment>
<dbReference type="InterPro" id="IPR035906">
    <property type="entry name" value="MetI-like_sf"/>
</dbReference>
<feature type="domain" description="ABC transmembrane type-1" evidence="8">
    <location>
        <begin position="111"/>
        <end position="320"/>
    </location>
</feature>
<feature type="transmembrane region" description="Helical" evidence="7">
    <location>
        <begin position="115"/>
        <end position="138"/>
    </location>
</feature>
<keyword evidence="4 7" id="KW-0812">Transmembrane</keyword>
<protein>
    <submittedName>
        <fullName evidence="9">Peptide ABC transporter permease</fullName>
    </submittedName>
</protein>
<keyword evidence="10" id="KW-1185">Reference proteome</keyword>
<comment type="subcellular location">
    <subcellularLocation>
        <location evidence="1 7">Cell membrane</location>
        <topology evidence="1 7">Multi-pass membrane protein</topology>
    </subcellularLocation>
</comment>
<evidence type="ECO:0000313" key="10">
    <source>
        <dbReference type="Proteomes" id="UP000611640"/>
    </source>
</evidence>